<dbReference type="eggNOG" id="COG0823">
    <property type="taxonomic scope" value="Bacteria"/>
</dbReference>
<dbReference type="GO" id="GO:0005524">
    <property type="term" value="F:ATP binding"/>
    <property type="evidence" value="ECO:0007669"/>
    <property type="project" value="UniProtKB-UniRule"/>
</dbReference>
<feature type="domain" description="Protein kinase" evidence="7">
    <location>
        <begin position="19"/>
        <end position="304"/>
    </location>
</feature>
<keyword evidence="2 5" id="KW-0547">Nucleotide-binding</keyword>
<dbReference type="OrthoDB" id="27389at2"/>
<evidence type="ECO:0000313" key="8">
    <source>
        <dbReference type="EMBL" id="AEV67900.1"/>
    </source>
</evidence>
<dbReference type="SMART" id="SM00220">
    <property type="entry name" value="S_TKc"/>
    <property type="match status" value="1"/>
</dbReference>
<dbReference type="HOGENOM" id="CLU_396248_0_0_9"/>
<dbReference type="SUPFAM" id="SSF56112">
    <property type="entry name" value="Protein kinase-like (PK-like)"/>
    <property type="match status" value="1"/>
</dbReference>
<name>G8LYZ8_ACECE</name>
<dbReference type="PROSITE" id="PS00107">
    <property type="entry name" value="PROTEIN_KINASE_ATP"/>
    <property type="match status" value="1"/>
</dbReference>
<evidence type="ECO:0000313" key="9">
    <source>
        <dbReference type="Proteomes" id="UP000005435"/>
    </source>
</evidence>
<dbReference type="InterPro" id="IPR008271">
    <property type="entry name" value="Ser/Thr_kinase_AS"/>
</dbReference>
<accession>G8LYZ8</accession>
<dbReference type="RefSeq" id="WP_014254516.1">
    <property type="nucleotide sequence ID" value="NC_016627.1"/>
</dbReference>
<dbReference type="Proteomes" id="UP000005435">
    <property type="component" value="Chromosome"/>
</dbReference>
<feature type="compositionally biased region" description="Polar residues" evidence="6">
    <location>
        <begin position="365"/>
        <end position="378"/>
    </location>
</feature>
<evidence type="ECO:0000259" key="7">
    <source>
        <dbReference type="PROSITE" id="PS50011"/>
    </source>
</evidence>
<feature type="region of interest" description="Disordered" evidence="6">
    <location>
        <begin position="351"/>
        <end position="378"/>
    </location>
</feature>
<reference evidence="8 9" key="2">
    <citation type="journal article" date="2012" name="Stand. Genomic Sci.">
        <title>Complete Genome Sequence of Clostridium clariflavum DSM 19732.</title>
        <authorList>
            <person name="Izquierdo J.A."/>
            <person name="Goodwin L."/>
            <person name="Davenport K.W."/>
            <person name="Teshima H."/>
            <person name="Bruce D."/>
            <person name="Detter C."/>
            <person name="Tapia R."/>
            <person name="Han S."/>
            <person name="Land M."/>
            <person name="Hauser L."/>
            <person name="Jeffries C.D."/>
            <person name="Han J."/>
            <person name="Pitluck S."/>
            <person name="Nolan M."/>
            <person name="Chen A."/>
            <person name="Huntemann M."/>
            <person name="Mavromatis K."/>
            <person name="Mikhailova N."/>
            <person name="Liolios K."/>
            <person name="Woyke T."/>
            <person name="Lynd L.R."/>
        </authorList>
    </citation>
    <scope>NUCLEOTIDE SEQUENCE [LARGE SCALE GENOMIC DNA]</scope>
    <source>
        <strain evidence="9">DSM 19732 / NBRC 101661 / EBR45</strain>
    </source>
</reference>
<dbReference type="InterPro" id="IPR011042">
    <property type="entry name" value="6-blade_b-propeller_TolB-like"/>
</dbReference>
<dbReference type="GO" id="GO:0000407">
    <property type="term" value="C:phagophore assembly site"/>
    <property type="evidence" value="ECO:0007669"/>
    <property type="project" value="TreeGrafter"/>
</dbReference>
<keyword evidence="9" id="KW-1185">Reference proteome</keyword>
<dbReference type="Gene3D" id="3.30.200.20">
    <property type="entry name" value="Phosphorylase Kinase, domain 1"/>
    <property type="match status" value="1"/>
</dbReference>
<dbReference type="InterPro" id="IPR045269">
    <property type="entry name" value="Atg1-like"/>
</dbReference>
<dbReference type="GO" id="GO:0016020">
    <property type="term" value="C:membrane"/>
    <property type="evidence" value="ECO:0007669"/>
    <property type="project" value="TreeGrafter"/>
</dbReference>
<evidence type="ECO:0000256" key="1">
    <source>
        <dbReference type="ARBA" id="ARBA00022679"/>
    </source>
</evidence>
<keyword evidence="8" id="KW-0723">Serine/threonine-protein kinase</keyword>
<organism evidence="8 9">
    <name type="scientific">Acetivibrio clariflavus (strain DSM 19732 / NBRC 101661 / EBR45)</name>
    <name type="common">Clostridium clariflavum</name>
    <dbReference type="NCBI Taxonomy" id="720554"/>
    <lineage>
        <taxon>Bacteria</taxon>
        <taxon>Bacillati</taxon>
        <taxon>Bacillota</taxon>
        <taxon>Clostridia</taxon>
        <taxon>Eubacteriales</taxon>
        <taxon>Oscillospiraceae</taxon>
        <taxon>Acetivibrio</taxon>
    </lineage>
</organism>
<dbReference type="InterPro" id="IPR011009">
    <property type="entry name" value="Kinase-like_dom_sf"/>
</dbReference>
<evidence type="ECO:0000256" key="2">
    <source>
        <dbReference type="ARBA" id="ARBA00022741"/>
    </source>
</evidence>
<protein>
    <submittedName>
        <fullName evidence="8">Serine/threonine protein kinase</fullName>
    </submittedName>
</protein>
<reference evidence="9" key="1">
    <citation type="submission" date="2011-12" db="EMBL/GenBank/DDBJ databases">
        <title>Complete sequence of Clostridium clariflavum DSM 19732.</title>
        <authorList>
            <consortium name="US DOE Joint Genome Institute"/>
            <person name="Lucas S."/>
            <person name="Han J."/>
            <person name="Lapidus A."/>
            <person name="Cheng J.-F."/>
            <person name="Goodwin L."/>
            <person name="Pitluck S."/>
            <person name="Peters L."/>
            <person name="Teshima H."/>
            <person name="Detter J.C."/>
            <person name="Han C."/>
            <person name="Tapia R."/>
            <person name="Land M."/>
            <person name="Hauser L."/>
            <person name="Kyrpides N."/>
            <person name="Ivanova N."/>
            <person name="Pagani I."/>
            <person name="Kitzmiller T."/>
            <person name="Lynd L."/>
            <person name="Izquierdo J."/>
            <person name="Woyke T."/>
        </authorList>
    </citation>
    <scope>NUCLEOTIDE SEQUENCE [LARGE SCALE GENOMIC DNA]</scope>
    <source>
        <strain evidence="9">DSM 19732 / NBRC 101661 / EBR45</strain>
    </source>
</reference>
<keyword evidence="3 8" id="KW-0418">Kinase</keyword>
<dbReference type="CDD" id="cd14014">
    <property type="entry name" value="STKc_PknB_like"/>
    <property type="match status" value="1"/>
</dbReference>
<dbReference type="PANTHER" id="PTHR24348">
    <property type="entry name" value="SERINE/THREONINE-PROTEIN KINASE UNC-51-RELATED"/>
    <property type="match status" value="1"/>
</dbReference>
<evidence type="ECO:0000256" key="4">
    <source>
        <dbReference type="ARBA" id="ARBA00022840"/>
    </source>
</evidence>
<dbReference type="SUPFAM" id="SSF63825">
    <property type="entry name" value="YWTD domain"/>
    <property type="match status" value="2"/>
</dbReference>
<dbReference type="GO" id="GO:0005776">
    <property type="term" value="C:autophagosome"/>
    <property type="evidence" value="ECO:0007669"/>
    <property type="project" value="TreeGrafter"/>
</dbReference>
<evidence type="ECO:0000256" key="5">
    <source>
        <dbReference type="PROSITE-ProRule" id="PRU10141"/>
    </source>
</evidence>
<sequence>MDYLKEDHVKKYEPFWGSWYIEKFLGQGSYGKVFKLSKEEWGYKYESALKIVSIPTREQYHEAVSTLGNNEKLLKRYFEDAVKNIINEIVMLYNLRGNSNIVSYEDHMVIEHQDDISWDILIRMEYLTPLNKYLEEKDLCIADAINIGLDICAALEICYKKGIVHRDIKDENIFVSKDNRYKLGDFGIARELSKSFSSSIRGTPLYMAPEVFKGEPYDTRADLYSLGILLYKLFNNGRFPFMPPFPTELRIKDSETAVEKRLSGEPITPPCNAPEKLGNIILKLCEYKPENRFPSPEKLKEALIEVNRDISPTERQKILSSGKKANSSIPASIPETVLLNPAEILALSVPSTGCRQPHSDRNENKLQNPSVSSSTANSPGNIVNGGLVCSNGEGIFISCPGNRYGIYKISPDESNVLKLTSDEAWFINISGNKIYYCNSSDNESIYCINADGNGRIKVIDDKCWYLYVYMEWMYYCSETDGYSIYKVKTDGSEKIKLVNAKCYNPILYKGFLYYCNRSDRNRLYRINIDGKEIIKITNFEASCFCIYNDYIYFSNKSDNMSIYKIDISVLKTEKICSDTATNINVHNNWIYYCNKGDMSKIYRIRCDGSEREKLNDDYSDYINIVGDSIYYCNKSDRNNIYKIQTNGSCKSKIYINDDNDDEWIYI</sequence>
<gene>
    <name evidence="8" type="ordered locus">Clocl_1241</name>
</gene>
<evidence type="ECO:0000256" key="3">
    <source>
        <dbReference type="ARBA" id="ARBA00022777"/>
    </source>
</evidence>
<evidence type="ECO:0000256" key="6">
    <source>
        <dbReference type="SAM" id="MobiDB-lite"/>
    </source>
</evidence>
<dbReference type="Pfam" id="PF16472">
    <property type="entry name" value="DUF5050"/>
    <property type="match status" value="1"/>
</dbReference>
<dbReference type="Gene3D" id="2.120.10.30">
    <property type="entry name" value="TolB, C-terminal domain"/>
    <property type="match status" value="1"/>
</dbReference>
<keyword evidence="4 5" id="KW-0067">ATP-binding</keyword>
<dbReference type="KEGG" id="ccl:Clocl_1241"/>
<dbReference type="InterPro" id="IPR000719">
    <property type="entry name" value="Prot_kinase_dom"/>
</dbReference>
<proteinExistence type="predicted"/>
<dbReference type="PROSITE" id="PS00108">
    <property type="entry name" value="PROTEIN_KINASE_ST"/>
    <property type="match status" value="1"/>
</dbReference>
<dbReference type="EMBL" id="CP003065">
    <property type="protein sequence ID" value="AEV67900.1"/>
    <property type="molecule type" value="Genomic_DNA"/>
</dbReference>
<dbReference type="GO" id="GO:0005829">
    <property type="term" value="C:cytosol"/>
    <property type="evidence" value="ECO:0007669"/>
    <property type="project" value="TreeGrafter"/>
</dbReference>
<dbReference type="InterPro" id="IPR017441">
    <property type="entry name" value="Protein_kinase_ATP_BS"/>
</dbReference>
<dbReference type="STRING" id="720554.Clocl_1241"/>
<dbReference type="PANTHER" id="PTHR24348:SF22">
    <property type="entry name" value="NON-SPECIFIC SERINE_THREONINE PROTEIN KINASE"/>
    <property type="match status" value="1"/>
</dbReference>
<keyword evidence="1" id="KW-0808">Transferase</keyword>
<dbReference type="PROSITE" id="PS50011">
    <property type="entry name" value="PROTEIN_KINASE_DOM"/>
    <property type="match status" value="1"/>
</dbReference>
<dbReference type="AlphaFoldDB" id="G8LYZ8"/>
<dbReference type="InterPro" id="IPR032485">
    <property type="entry name" value="LRP1-like_beta_prop"/>
</dbReference>
<dbReference type="eggNOG" id="COG0515">
    <property type="taxonomic scope" value="Bacteria"/>
</dbReference>
<feature type="binding site" evidence="5">
    <location>
        <position position="50"/>
    </location>
    <ligand>
        <name>ATP</name>
        <dbReference type="ChEBI" id="CHEBI:30616"/>
    </ligand>
</feature>
<dbReference type="GO" id="GO:0004674">
    <property type="term" value="F:protein serine/threonine kinase activity"/>
    <property type="evidence" value="ECO:0007669"/>
    <property type="project" value="UniProtKB-KW"/>
</dbReference>
<dbReference type="Gene3D" id="1.10.510.10">
    <property type="entry name" value="Transferase(Phosphotransferase) domain 1"/>
    <property type="match status" value="1"/>
</dbReference>
<dbReference type="Pfam" id="PF00069">
    <property type="entry name" value="Pkinase"/>
    <property type="match status" value="1"/>
</dbReference>